<keyword evidence="5" id="KW-0808">Transferase</keyword>
<dbReference type="SMART" id="SM00852">
    <property type="entry name" value="MoCF_biosynth"/>
    <property type="match status" value="1"/>
</dbReference>
<keyword evidence="3" id="KW-0472">Membrane</keyword>
<dbReference type="KEGG" id="omr:OXIME_001070"/>
<keyword evidence="6" id="KW-1185">Reference proteome</keyword>
<feature type="transmembrane region" description="Helical" evidence="3">
    <location>
        <begin position="499"/>
        <end position="523"/>
    </location>
</feature>
<dbReference type="AlphaFoldDB" id="A0AAX4NGA6"/>
<reference evidence="5 6" key="1">
    <citation type="submission" date="2023-09" db="EMBL/GenBank/DDBJ databases">
        <authorList>
            <person name="Golyshina O.V."/>
            <person name="Lunev E.A."/>
            <person name="Bargiela R."/>
            <person name="Gaines M.C."/>
            <person name="Daum B."/>
            <person name="Bale N.J."/>
            <person name="Koenen M."/>
            <person name="Sinninghe Damst J.S."/>
            <person name="Yakimov M."/>
            <person name="Golyshin P.N."/>
        </authorList>
    </citation>
    <scope>NUCLEOTIDE SEQUENCE [LARGE SCALE GENOMIC DNA]</scope>
    <source>
        <strain evidence="5 6">M1</strain>
    </source>
</reference>
<feature type="domain" description="MoaB/Mog" evidence="4">
    <location>
        <begin position="391"/>
        <end position="525"/>
    </location>
</feature>
<dbReference type="InterPro" id="IPR036688">
    <property type="entry name" value="MoeA_C_domain_IV_sf"/>
</dbReference>
<dbReference type="Gene3D" id="2.170.190.11">
    <property type="entry name" value="Molybdopterin biosynthesis moea protein, domain 3"/>
    <property type="match status" value="1"/>
</dbReference>
<dbReference type="Gene3D" id="2.40.340.10">
    <property type="entry name" value="MoeA, C-terminal, domain IV"/>
    <property type="match status" value="1"/>
</dbReference>
<protein>
    <submittedName>
        <fullName evidence="5">NTP transferase domain-containing protein</fullName>
    </submittedName>
</protein>
<dbReference type="SUPFAM" id="SSF63882">
    <property type="entry name" value="MoeA N-terminal region -like"/>
    <property type="match status" value="1"/>
</dbReference>
<keyword evidence="3" id="KW-1133">Transmembrane helix</keyword>
<dbReference type="GO" id="GO:0006777">
    <property type="term" value="P:Mo-molybdopterin cofactor biosynthetic process"/>
    <property type="evidence" value="ECO:0007669"/>
    <property type="project" value="UniProtKB-KW"/>
</dbReference>
<dbReference type="InterPro" id="IPR005110">
    <property type="entry name" value="MoeA_linker/N"/>
</dbReference>
<evidence type="ECO:0000256" key="3">
    <source>
        <dbReference type="SAM" id="Phobius"/>
    </source>
</evidence>
<proteinExistence type="predicted"/>
<dbReference type="InterPro" id="IPR005111">
    <property type="entry name" value="MoeA_C_domain_IV"/>
</dbReference>
<dbReference type="Pfam" id="PF03454">
    <property type="entry name" value="MoeA_C"/>
    <property type="match status" value="1"/>
</dbReference>
<dbReference type="Gene3D" id="3.90.550.10">
    <property type="entry name" value="Spore Coat Polysaccharide Biosynthesis Protein SpsA, Chain A"/>
    <property type="match status" value="1"/>
</dbReference>
<organism evidence="5 6">
    <name type="scientific">Oxyplasma meridianum</name>
    <dbReference type="NCBI Taxonomy" id="3073602"/>
    <lineage>
        <taxon>Archaea</taxon>
        <taxon>Methanobacteriati</taxon>
        <taxon>Thermoplasmatota</taxon>
        <taxon>Thermoplasmata</taxon>
        <taxon>Thermoplasmatales</taxon>
        <taxon>Thermoplasmataceae</taxon>
        <taxon>Oxyplasma</taxon>
    </lineage>
</organism>
<evidence type="ECO:0000256" key="1">
    <source>
        <dbReference type="ARBA" id="ARBA00005046"/>
    </source>
</evidence>
<dbReference type="GO" id="GO:0061599">
    <property type="term" value="F:molybdopterin molybdotransferase activity"/>
    <property type="evidence" value="ECO:0007669"/>
    <property type="project" value="TreeGrafter"/>
</dbReference>
<dbReference type="RefSeq" id="WP_393970832.1">
    <property type="nucleotide sequence ID" value="NZ_CP133772.1"/>
</dbReference>
<dbReference type="EMBL" id="CP133772">
    <property type="protein sequence ID" value="WYY00495.1"/>
    <property type="molecule type" value="Genomic_DNA"/>
</dbReference>
<keyword evidence="2" id="KW-0501">Molybdenum cofactor biosynthesis</keyword>
<dbReference type="CDD" id="cd00887">
    <property type="entry name" value="MoeA"/>
    <property type="match status" value="1"/>
</dbReference>
<dbReference type="InterPro" id="IPR029044">
    <property type="entry name" value="Nucleotide-diphossugar_trans"/>
</dbReference>
<dbReference type="SUPFAM" id="SSF53218">
    <property type="entry name" value="Molybdenum cofactor biosynthesis proteins"/>
    <property type="match status" value="1"/>
</dbReference>
<name>A0AAX4NGA6_9ARCH</name>
<dbReference type="PANTHER" id="PTHR10192">
    <property type="entry name" value="MOLYBDOPTERIN BIOSYNTHESIS PROTEIN"/>
    <property type="match status" value="1"/>
</dbReference>
<dbReference type="SUPFAM" id="SSF53448">
    <property type="entry name" value="Nucleotide-diphospho-sugar transferases"/>
    <property type="match status" value="1"/>
</dbReference>
<comment type="pathway">
    <text evidence="1">Cofactor biosynthesis; molybdopterin biosynthesis.</text>
</comment>
<evidence type="ECO:0000259" key="4">
    <source>
        <dbReference type="SMART" id="SM00852"/>
    </source>
</evidence>
<dbReference type="PANTHER" id="PTHR10192:SF19">
    <property type="entry name" value="MOLYBDOPTERIN BIOSYNTHESIS PROTEIN MJ0666-RELATED"/>
    <property type="match status" value="1"/>
</dbReference>
<dbReference type="Pfam" id="PF03453">
    <property type="entry name" value="MoeA_N"/>
    <property type="match status" value="1"/>
</dbReference>
<dbReference type="InterPro" id="IPR036425">
    <property type="entry name" value="MoaB/Mog-like_dom_sf"/>
</dbReference>
<dbReference type="GeneID" id="95967807"/>
<dbReference type="GO" id="GO:0005737">
    <property type="term" value="C:cytoplasm"/>
    <property type="evidence" value="ECO:0007669"/>
    <property type="project" value="TreeGrafter"/>
</dbReference>
<dbReference type="Gene3D" id="3.90.105.10">
    <property type="entry name" value="Molybdopterin biosynthesis moea protein, domain 2"/>
    <property type="match status" value="1"/>
</dbReference>
<evidence type="ECO:0000256" key="2">
    <source>
        <dbReference type="ARBA" id="ARBA00023150"/>
    </source>
</evidence>
<dbReference type="Pfam" id="PF00994">
    <property type="entry name" value="MoCF_biosynth"/>
    <property type="match status" value="1"/>
</dbReference>
<dbReference type="Gene3D" id="3.40.980.10">
    <property type="entry name" value="MoaB/Mog-like domain"/>
    <property type="match status" value="1"/>
</dbReference>
<dbReference type="Proteomes" id="UP001451606">
    <property type="component" value="Chromosome"/>
</dbReference>
<accession>A0AAX4NGA6</accession>
<gene>
    <name evidence="5" type="ORF">OXIME_001070</name>
</gene>
<dbReference type="CDD" id="cd04182">
    <property type="entry name" value="GT_2_like_f"/>
    <property type="match status" value="1"/>
</dbReference>
<keyword evidence="3" id="KW-0812">Transmembrane</keyword>
<sequence length="609" mass="67534">MKKISLVIFAAGLSSRFGRPKLLEEIGGKKIIEILFEKVAVIPFFKKYIVVRENDQMIKSIIPGEFIILENPHPQSGMSESVKIGIRSAFENSDGVMMIPGDQPLVTVKHLKDVINEFESSEYGIVATSCDNEIRNPAIFSIRYYKDLMEISGDSGGRGLFEKYKNDLKTVELDDCRMLEDLDYPDDLFKLKNLYNILGKGGPAHIPNTDIDNVSFVSALKLFSETPWKKINSVRVFAGKSSGLISAENVTSPIDYPSYRKSAMDGYAIDSVIFDSTEKFPIPLRIVGRVTAGKTEIKLENHDECVEIFTGGEIPAHADCVIKYEDAKRHGNIIKIGRMFKKGENIVEVGEDFRKDNLILKSGEIIRPAHISALSECMIKTVNVFKKIRISVISTGDELYGSGISGKIPDSTQPLLVNWLNKNYMVGIGRGICKDDVEEIKNRVVECSRDSDIIVITGGSGKSDHDLVRKALDKISKPVFNGVRIKPGKTITLYDMDGIPVFSISGLPVAALISLIHFINLFVEIMTGYREDNKIPGTLEAQISSNPSNTTIYIAMVEKDENGYRINPLPGKISGKISALLAGNAYIVIAEGKHIYKKGDFLEAYKGEW</sequence>
<dbReference type="InterPro" id="IPR036135">
    <property type="entry name" value="MoeA_linker/N_sf"/>
</dbReference>
<dbReference type="InterPro" id="IPR025877">
    <property type="entry name" value="MobA-like_NTP_Trfase"/>
</dbReference>
<dbReference type="SUPFAM" id="SSF63867">
    <property type="entry name" value="MoeA C-terminal domain-like"/>
    <property type="match status" value="1"/>
</dbReference>
<evidence type="ECO:0000313" key="5">
    <source>
        <dbReference type="EMBL" id="WYY00495.1"/>
    </source>
</evidence>
<evidence type="ECO:0000313" key="6">
    <source>
        <dbReference type="Proteomes" id="UP001451606"/>
    </source>
</evidence>
<dbReference type="Pfam" id="PF12804">
    <property type="entry name" value="NTP_transf_3"/>
    <property type="match status" value="1"/>
</dbReference>
<dbReference type="GO" id="GO:0016779">
    <property type="term" value="F:nucleotidyltransferase activity"/>
    <property type="evidence" value="ECO:0007669"/>
    <property type="project" value="UniProtKB-ARBA"/>
</dbReference>
<dbReference type="InterPro" id="IPR001453">
    <property type="entry name" value="MoaB/Mog_dom"/>
</dbReference>
<dbReference type="InterPro" id="IPR038987">
    <property type="entry name" value="MoeA-like"/>
</dbReference>